<dbReference type="AlphaFoldDB" id="A0A6C2TYH1"/>
<dbReference type="InterPro" id="IPR011101">
    <property type="entry name" value="DUF5131"/>
</dbReference>
<reference evidence="1 2" key="1">
    <citation type="submission" date="2019-04" db="EMBL/GenBank/DDBJ databases">
        <authorList>
            <person name="Van Vliet M D."/>
        </authorList>
    </citation>
    <scope>NUCLEOTIDE SEQUENCE [LARGE SCALE GENOMIC DNA]</scope>
    <source>
        <strain evidence="1 2">F1</strain>
    </source>
</reference>
<proteinExistence type="predicted"/>
<dbReference type="Pfam" id="PF07505">
    <property type="entry name" value="DUF5131"/>
    <property type="match status" value="1"/>
</dbReference>
<dbReference type="RefSeq" id="WP_136078290.1">
    <property type="nucleotide sequence ID" value="NZ_CAAHFG010000001.1"/>
</dbReference>
<organism evidence="1 2">
    <name type="scientific">Pontiella desulfatans</name>
    <dbReference type="NCBI Taxonomy" id="2750659"/>
    <lineage>
        <taxon>Bacteria</taxon>
        <taxon>Pseudomonadati</taxon>
        <taxon>Kiritimatiellota</taxon>
        <taxon>Kiritimatiellia</taxon>
        <taxon>Kiritimatiellales</taxon>
        <taxon>Pontiellaceae</taxon>
        <taxon>Pontiella</taxon>
    </lineage>
</organism>
<dbReference type="EMBL" id="CAAHFG010000001">
    <property type="protein sequence ID" value="VGO12645.1"/>
    <property type="molecule type" value="Genomic_DNA"/>
</dbReference>
<keyword evidence="2" id="KW-1185">Reference proteome</keyword>
<accession>A0A6C2TYH1</accession>
<dbReference type="Proteomes" id="UP000366872">
    <property type="component" value="Unassembled WGS sequence"/>
</dbReference>
<evidence type="ECO:0000313" key="2">
    <source>
        <dbReference type="Proteomes" id="UP000366872"/>
    </source>
</evidence>
<evidence type="ECO:0000313" key="1">
    <source>
        <dbReference type="EMBL" id="VGO12645.1"/>
    </source>
</evidence>
<evidence type="ECO:0008006" key="3">
    <source>
        <dbReference type="Google" id="ProtNLM"/>
    </source>
</evidence>
<protein>
    <recommendedName>
        <fullName evidence="3">Phage protein Gp37/Gp68</fullName>
    </recommendedName>
</protein>
<sequence>MATKTSIEWTESTWNPVTGCTKISTGCKHCYAERMAKRLQAMGHPNYVDGFNAVRYHYNALDVPRKWKSPQMIFVNSMSDLFHNDVPAQFIDEVFFTMKETPIHTFQVLTKRAGRLEKLAKRFDWSPNIWMGVTVETADHVDRIDHLRNVPATVRFLSLEPLLGPLPNLNLDGINWVIVGGESGPGARPMKSEWVEDLRDQCLKANVPFFFKQWGGVQKKKAGRLLDDRTWDDMPEQNLK</sequence>
<gene>
    <name evidence="1" type="ORF">PDESU_01198</name>
</gene>
<name>A0A6C2TYH1_PONDE</name>